<dbReference type="Proteomes" id="UP000298057">
    <property type="component" value="Unassembled WGS sequence"/>
</dbReference>
<evidence type="ECO:0008006" key="3">
    <source>
        <dbReference type="Google" id="ProtNLM"/>
    </source>
</evidence>
<sequence>MNEIIGKCFFGGIMDQMIEKDGLFYLEGVKTPKKNLVFSENKKLIERIVETSNGKFKAKGFGLFTMYCTYRDLFSQADFDRTDAIKEMLQDDKMAILMAGMDASEIYEPLFDEVAFKNELEALSTEKAIPLHLLRGGDLDALLPYVKKELDIVSPETMTAIVSLHDRLSSPVPLLLLYVNGKFSINDFSINPFQPDSKESMRILYTVMVVKEWLALMGDTVRIP</sequence>
<evidence type="ECO:0000313" key="2">
    <source>
        <dbReference type="Proteomes" id="UP000298057"/>
    </source>
</evidence>
<accession>A0ABY2NFL5</accession>
<proteinExistence type="predicted"/>
<evidence type="ECO:0000313" key="1">
    <source>
        <dbReference type="EMBL" id="TGM23585.1"/>
    </source>
</evidence>
<keyword evidence="2" id="KW-1185">Reference proteome</keyword>
<gene>
    <name evidence="1" type="ORF">EHQ82_05405</name>
</gene>
<dbReference type="EMBL" id="RQGU01000071">
    <property type="protein sequence ID" value="TGM23585.1"/>
    <property type="molecule type" value="Genomic_DNA"/>
</dbReference>
<organism evidence="1 2">
    <name type="scientific">Leptospira selangorensis</name>
    <dbReference type="NCBI Taxonomy" id="2484982"/>
    <lineage>
        <taxon>Bacteria</taxon>
        <taxon>Pseudomonadati</taxon>
        <taxon>Spirochaetota</taxon>
        <taxon>Spirochaetia</taxon>
        <taxon>Leptospirales</taxon>
        <taxon>Leptospiraceae</taxon>
        <taxon>Leptospira</taxon>
    </lineage>
</organism>
<protein>
    <recommendedName>
        <fullName evidence="3">DUF3786 domain-containing protein</fullName>
    </recommendedName>
</protein>
<comment type="caution">
    <text evidence="1">The sequence shown here is derived from an EMBL/GenBank/DDBJ whole genome shotgun (WGS) entry which is preliminary data.</text>
</comment>
<dbReference type="RefSeq" id="WP_167883708.1">
    <property type="nucleotide sequence ID" value="NZ_RQGU01000071.1"/>
</dbReference>
<name>A0ABY2NFL5_9LEPT</name>
<reference evidence="2" key="1">
    <citation type="journal article" date="2019" name="PLoS Negl. Trop. Dis.">
        <title>Revisiting the worldwide diversity of Leptospira species in the environment.</title>
        <authorList>
            <person name="Vincent A.T."/>
            <person name="Schiettekatte O."/>
            <person name="Bourhy P."/>
            <person name="Veyrier F.J."/>
            <person name="Picardeau M."/>
        </authorList>
    </citation>
    <scope>NUCLEOTIDE SEQUENCE [LARGE SCALE GENOMIC DNA]</scope>
    <source>
        <strain evidence="2">201702406</strain>
    </source>
</reference>